<evidence type="ECO:0000256" key="3">
    <source>
        <dbReference type="ARBA" id="ARBA00005046"/>
    </source>
</evidence>
<comment type="similarity">
    <text evidence="4 11">Belongs to the MoeA family.</text>
</comment>
<comment type="function">
    <text evidence="2 11">Catalyzes the insertion of molybdate into adenylated molybdopterin with the concomitant release of AMP.</text>
</comment>
<comment type="cofactor">
    <cofactor evidence="1 11">
        <name>Mg(2+)</name>
        <dbReference type="ChEBI" id="CHEBI:18420"/>
    </cofactor>
</comment>
<dbReference type="SUPFAM" id="SSF63867">
    <property type="entry name" value="MoeA C-terminal domain-like"/>
    <property type="match status" value="1"/>
</dbReference>
<evidence type="ECO:0000259" key="12">
    <source>
        <dbReference type="SMART" id="SM00852"/>
    </source>
</evidence>
<dbReference type="InterPro" id="IPR001453">
    <property type="entry name" value="MoaB/Mog_dom"/>
</dbReference>
<dbReference type="SUPFAM" id="SSF53218">
    <property type="entry name" value="Molybdenum cofactor biosynthesis proteins"/>
    <property type="match status" value="1"/>
</dbReference>
<dbReference type="Pfam" id="PF00994">
    <property type="entry name" value="MoCF_biosynth"/>
    <property type="match status" value="1"/>
</dbReference>
<dbReference type="Gene3D" id="2.40.340.10">
    <property type="entry name" value="MoeA, C-terminal, domain IV"/>
    <property type="match status" value="1"/>
</dbReference>
<dbReference type="Proteomes" id="UP000256779">
    <property type="component" value="Unassembled WGS sequence"/>
</dbReference>
<evidence type="ECO:0000256" key="1">
    <source>
        <dbReference type="ARBA" id="ARBA00001946"/>
    </source>
</evidence>
<dbReference type="Pfam" id="PF03454">
    <property type="entry name" value="MoeA_C"/>
    <property type="match status" value="1"/>
</dbReference>
<dbReference type="FunFam" id="3.40.980.10:FF:000004">
    <property type="entry name" value="Molybdopterin molybdenumtransferase"/>
    <property type="match status" value="1"/>
</dbReference>
<evidence type="ECO:0000256" key="9">
    <source>
        <dbReference type="ARBA" id="ARBA00023150"/>
    </source>
</evidence>
<dbReference type="OrthoDB" id="9804758at2"/>
<keyword evidence="6 11" id="KW-0808">Transferase</keyword>
<keyword evidence="14" id="KW-1185">Reference proteome</keyword>
<evidence type="ECO:0000313" key="14">
    <source>
        <dbReference type="Proteomes" id="UP000256779"/>
    </source>
</evidence>
<dbReference type="PANTHER" id="PTHR10192:SF5">
    <property type="entry name" value="GEPHYRIN"/>
    <property type="match status" value="1"/>
</dbReference>
<dbReference type="GO" id="GO:0061599">
    <property type="term" value="F:molybdopterin molybdotransferase activity"/>
    <property type="evidence" value="ECO:0007669"/>
    <property type="project" value="UniProtKB-UniRule"/>
</dbReference>
<evidence type="ECO:0000256" key="6">
    <source>
        <dbReference type="ARBA" id="ARBA00022679"/>
    </source>
</evidence>
<dbReference type="InterPro" id="IPR005111">
    <property type="entry name" value="MoeA_C_domain_IV"/>
</dbReference>
<dbReference type="GO" id="GO:0005829">
    <property type="term" value="C:cytosol"/>
    <property type="evidence" value="ECO:0007669"/>
    <property type="project" value="TreeGrafter"/>
</dbReference>
<dbReference type="NCBIfam" id="NF045515">
    <property type="entry name" value="Glp_gephyrin"/>
    <property type="match status" value="1"/>
</dbReference>
<dbReference type="PANTHER" id="PTHR10192">
    <property type="entry name" value="MOLYBDOPTERIN BIOSYNTHESIS PROTEIN"/>
    <property type="match status" value="1"/>
</dbReference>
<evidence type="ECO:0000256" key="2">
    <source>
        <dbReference type="ARBA" id="ARBA00002901"/>
    </source>
</evidence>
<reference evidence="13 14" key="1">
    <citation type="submission" date="2018-07" db="EMBL/GenBank/DDBJ databases">
        <title>Genomic Encyclopedia of Type Strains, Phase IV (KMG-IV): sequencing the most valuable type-strain genomes for metagenomic binning, comparative biology and taxonomic classification.</title>
        <authorList>
            <person name="Goeker M."/>
        </authorList>
    </citation>
    <scope>NUCLEOTIDE SEQUENCE [LARGE SCALE GENOMIC DNA]</scope>
    <source>
        <strain evidence="13 14">DSM 4134</strain>
    </source>
</reference>
<dbReference type="InterPro" id="IPR036425">
    <property type="entry name" value="MoaB/Mog-like_dom_sf"/>
</dbReference>
<evidence type="ECO:0000256" key="10">
    <source>
        <dbReference type="ARBA" id="ARBA00047317"/>
    </source>
</evidence>
<feature type="domain" description="MoaB/Mog" evidence="12">
    <location>
        <begin position="170"/>
        <end position="308"/>
    </location>
</feature>
<dbReference type="InterPro" id="IPR038987">
    <property type="entry name" value="MoeA-like"/>
</dbReference>
<comment type="caution">
    <text evidence="13">The sequence shown here is derived from an EMBL/GenBank/DDBJ whole genome shotgun (WGS) entry which is preliminary data.</text>
</comment>
<dbReference type="InterPro" id="IPR005110">
    <property type="entry name" value="MoeA_linker/N"/>
</dbReference>
<dbReference type="GO" id="GO:0046872">
    <property type="term" value="F:metal ion binding"/>
    <property type="evidence" value="ECO:0007669"/>
    <property type="project" value="UniProtKB-UniRule"/>
</dbReference>
<evidence type="ECO:0000256" key="8">
    <source>
        <dbReference type="ARBA" id="ARBA00022842"/>
    </source>
</evidence>
<evidence type="ECO:0000313" key="13">
    <source>
        <dbReference type="EMBL" id="REE05610.1"/>
    </source>
</evidence>
<dbReference type="Gene3D" id="3.90.105.10">
    <property type="entry name" value="Molybdopterin biosynthesis moea protein, domain 2"/>
    <property type="match status" value="1"/>
</dbReference>
<sequence length="385" mass="41531">MISVEDALDHVSRQTVNRRSSKRKVEEATGCILATDIKAPIHIPIFDNSAMDGYALGSAGRSFTLVGEVAAGVNPEEVLKPGEAVRIFTGAKVPEGTYAVVMQEKVVAKEGEITLEEDVVEGANVRKAGEEIHEGDVVFQQGHLLNAATAGLLYTLGITAVEVYKPPRVGLMVTGNELVTPGEPLGAGQIYESNGGMLKVALEMAGVTNIQVRQVKDDLETTRATVAELLHTVDILLVSGGISVGDYDFVKQSLEANGVEEVFYKVKQKPGKPLYFGKHESSYVFALPGNPASSLNCFYVYVRPLIENYLGVKSSRQFEEAVLSHAHEVKGDRPVFYRSKLAKGQIEILGKQSSSMLHSFALGNALVYLQPGSYPKGASVPYIAY</sequence>
<keyword evidence="8 11" id="KW-0460">Magnesium</keyword>
<dbReference type="GO" id="GO:0006777">
    <property type="term" value="P:Mo-molybdopterin cofactor biosynthetic process"/>
    <property type="evidence" value="ECO:0007669"/>
    <property type="project" value="UniProtKB-UniRule"/>
</dbReference>
<keyword evidence="9 11" id="KW-0501">Molybdenum cofactor biosynthesis</keyword>
<evidence type="ECO:0000256" key="4">
    <source>
        <dbReference type="ARBA" id="ARBA00010763"/>
    </source>
</evidence>
<dbReference type="PROSITE" id="PS01079">
    <property type="entry name" value="MOCF_BIOSYNTHESIS_2"/>
    <property type="match status" value="1"/>
</dbReference>
<keyword evidence="5 11" id="KW-0500">Molybdenum</keyword>
<dbReference type="SMART" id="SM00852">
    <property type="entry name" value="MoCF_biosynth"/>
    <property type="match status" value="1"/>
</dbReference>
<protein>
    <recommendedName>
        <fullName evidence="11">Molybdopterin molybdenumtransferase</fullName>
        <ecNumber evidence="11">2.10.1.1</ecNumber>
    </recommendedName>
</protein>
<dbReference type="Gene3D" id="2.170.190.11">
    <property type="entry name" value="Molybdopterin biosynthesis moea protein, domain 3"/>
    <property type="match status" value="1"/>
</dbReference>
<evidence type="ECO:0000256" key="5">
    <source>
        <dbReference type="ARBA" id="ARBA00022505"/>
    </source>
</evidence>
<dbReference type="Gene3D" id="3.40.980.10">
    <property type="entry name" value="MoaB/Mog-like domain"/>
    <property type="match status" value="1"/>
</dbReference>
<keyword evidence="7 11" id="KW-0479">Metal-binding</keyword>
<dbReference type="EC" id="2.10.1.1" evidence="11"/>
<accession>A0A3D9LG12</accession>
<dbReference type="NCBIfam" id="TIGR00177">
    <property type="entry name" value="molyb_syn"/>
    <property type="match status" value="1"/>
</dbReference>
<dbReference type="InterPro" id="IPR008284">
    <property type="entry name" value="MoCF_biosynth_CS"/>
</dbReference>
<dbReference type="CDD" id="cd00887">
    <property type="entry name" value="MoeA"/>
    <property type="match status" value="1"/>
</dbReference>
<evidence type="ECO:0000256" key="11">
    <source>
        <dbReference type="RuleBase" id="RU365090"/>
    </source>
</evidence>
<dbReference type="RefSeq" id="WP_115866126.1">
    <property type="nucleotide sequence ID" value="NZ_QREG01000001.1"/>
</dbReference>
<name>A0A3D9LG12_MARFU</name>
<dbReference type="Pfam" id="PF03453">
    <property type="entry name" value="MoeA_N"/>
    <property type="match status" value="1"/>
</dbReference>
<comment type="pathway">
    <text evidence="3 11">Cofactor biosynthesis; molybdopterin biosynthesis.</text>
</comment>
<dbReference type="AlphaFoldDB" id="A0A3D9LG12"/>
<dbReference type="InterPro" id="IPR036135">
    <property type="entry name" value="MoeA_linker/N_sf"/>
</dbReference>
<dbReference type="UniPathway" id="UPA00344"/>
<dbReference type="EMBL" id="QREG01000001">
    <property type="protein sequence ID" value="REE05610.1"/>
    <property type="molecule type" value="Genomic_DNA"/>
</dbReference>
<comment type="catalytic activity">
    <reaction evidence="10">
        <text>adenylyl-molybdopterin + molybdate = Mo-molybdopterin + AMP + H(+)</text>
        <dbReference type="Rhea" id="RHEA:35047"/>
        <dbReference type="ChEBI" id="CHEBI:15378"/>
        <dbReference type="ChEBI" id="CHEBI:36264"/>
        <dbReference type="ChEBI" id="CHEBI:62727"/>
        <dbReference type="ChEBI" id="CHEBI:71302"/>
        <dbReference type="ChEBI" id="CHEBI:456215"/>
        <dbReference type="EC" id="2.10.1.1"/>
    </reaction>
</comment>
<dbReference type="InterPro" id="IPR036688">
    <property type="entry name" value="MoeA_C_domain_IV_sf"/>
</dbReference>
<proteinExistence type="inferred from homology"/>
<evidence type="ECO:0000256" key="7">
    <source>
        <dbReference type="ARBA" id="ARBA00022723"/>
    </source>
</evidence>
<gene>
    <name evidence="13" type="ORF">C7460_101127</name>
</gene>
<organism evidence="13 14">
    <name type="scientific">Marinoscillum furvescens DSM 4134</name>
    <dbReference type="NCBI Taxonomy" id="1122208"/>
    <lineage>
        <taxon>Bacteria</taxon>
        <taxon>Pseudomonadati</taxon>
        <taxon>Bacteroidota</taxon>
        <taxon>Cytophagia</taxon>
        <taxon>Cytophagales</taxon>
        <taxon>Reichenbachiellaceae</taxon>
        <taxon>Marinoscillum</taxon>
    </lineage>
</organism>
<dbReference type="SUPFAM" id="SSF63882">
    <property type="entry name" value="MoeA N-terminal region -like"/>
    <property type="match status" value="1"/>
</dbReference>